<proteinExistence type="predicted"/>
<keyword evidence="2" id="KW-1185">Reference proteome</keyword>
<evidence type="ECO:0000313" key="1">
    <source>
        <dbReference type="EMBL" id="KAI5674852.1"/>
    </source>
</evidence>
<name>A0ACC0BQG7_CATRO</name>
<dbReference type="EMBL" id="CM044702">
    <property type="protein sequence ID" value="KAI5674852.1"/>
    <property type="molecule type" value="Genomic_DNA"/>
</dbReference>
<accession>A0ACC0BQG7</accession>
<gene>
    <name evidence="1" type="ORF">M9H77_05802</name>
</gene>
<comment type="caution">
    <text evidence="1">The sequence shown here is derived from an EMBL/GenBank/DDBJ whole genome shotgun (WGS) entry which is preliminary data.</text>
</comment>
<organism evidence="1 2">
    <name type="scientific">Catharanthus roseus</name>
    <name type="common">Madagascar periwinkle</name>
    <name type="synonym">Vinca rosea</name>
    <dbReference type="NCBI Taxonomy" id="4058"/>
    <lineage>
        <taxon>Eukaryota</taxon>
        <taxon>Viridiplantae</taxon>
        <taxon>Streptophyta</taxon>
        <taxon>Embryophyta</taxon>
        <taxon>Tracheophyta</taxon>
        <taxon>Spermatophyta</taxon>
        <taxon>Magnoliopsida</taxon>
        <taxon>eudicotyledons</taxon>
        <taxon>Gunneridae</taxon>
        <taxon>Pentapetalae</taxon>
        <taxon>asterids</taxon>
        <taxon>lamiids</taxon>
        <taxon>Gentianales</taxon>
        <taxon>Apocynaceae</taxon>
        <taxon>Rauvolfioideae</taxon>
        <taxon>Vinceae</taxon>
        <taxon>Catharanthinae</taxon>
        <taxon>Catharanthus</taxon>
    </lineage>
</organism>
<reference evidence="2" key="1">
    <citation type="journal article" date="2023" name="Nat. Plants">
        <title>Single-cell RNA sequencing provides a high-resolution roadmap for understanding the multicellular compartmentation of specialized metabolism.</title>
        <authorList>
            <person name="Sun S."/>
            <person name="Shen X."/>
            <person name="Li Y."/>
            <person name="Li Y."/>
            <person name="Wang S."/>
            <person name="Li R."/>
            <person name="Zhang H."/>
            <person name="Shen G."/>
            <person name="Guo B."/>
            <person name="Wei J."/>
            <person name="Xu J."/>
            <person name="St-Pierre B."/>
            <person name="Chen S."/>
            <person name="Sun C."/>
        </authorList>
    </citation>
    <scope>NUCLEOTIDE SEQUENCE [LARGE SCALE GENOMIC DNA]</scope>
</reference>
<evidence type="ECO:0000313" key="2">
    <source>
        <dbReference type="Proteomes" id="UP001060085"/>
    </source>
</evidence>
<sequence>MADDDFPPANRLVNFVSEEQLEEARRTRGARVDDGTAQRDRSLYEILKENKDKKDAEFNERFKHRPPKALDEDESEFLDKLEMSRREYEQKVADEDAEELRRFQAAVAAQGSNIHELKETTAPVTKVQDQKLTKRKNLSPNPLGIVIKVKPQVKKAKKDPAASSESTPRLESPNVDGIGCLDSVIRSDDDTKEFLNSAKTDDCNNVLSPCANSLVLYSDESEDDS</sequence>
<protein>
    <submittedName>
        <fullName evidence="1">Uncharacterized protein</fullName>
    </submittedName>
</protein>
<dbReference type="Proteomes" id="UP001060085">
    <property type="component" value="Linkage Group LG02"/>
</dbReference>